<evidence type="ECO:0000313" key="8">
    <source>
        <dbReference type="Proteomes" id="UP000815677"/>
    </source>
</evidence>
<evidence type="ECO:0008006" key="9">
    <source>
        <dbReference type="Google" id="ProtNLM"/>
    </source>
</evidence>
<keyword evidence="4" id="KW-1133">Transmembrane helix</keyword>
<keyword evidence="8" id="KW-1185">Reference proteome</keyword>
<evidence type="ECO:0000313" key="7">
    <source>
        <dbReference type="EMBL" id="GAT44562.1"/>
    </source>
</evidence>
<dbReference type="EMBL" id="DF839837">
    <property type="protein sequence ID" value="GAT44562.1"/>
    <property type="molecule type" value="Genomic_DNA"/>
</dbReference>
<dbReference type="PANTHER" id="PTHR48041">
    <property type="entry name" value="ABC TRANSPORTER G FAMILY MEMBER 28"/>
    <property type="match status" value="1"/>
</dbReference>
<keyword evidence="6" id="KW-0732">Signal</keyword>
<accession>A0ABQ0L0N5</accession>
<sequence>MMPWTMAGVTALFVVGYSWFDRHRAGEQPRISLRSAGLSTDTITRLPTTSSRLIGFVDQEDTLMSTPTVYETVLYSLETISESGIVGIKGSRIGDVGYWSISGSEKRRGLSACELETSPSILLLDEPTSGTWSLLSSSAAHLWYRTGSTSSRASSLARGHNRTDLFTANHPRSNIIGLFDQVILLASAPQEDLTNSGDESRSFYVEVLVPLPDRQLNDCRTGRLRNCCCAVASHLRPAL</sequence>
<feature type="chain" id="PRO_5045946024" description="ABC transporter domain-containing protein" evidence="6">
    <location>
        <begin position="21"/>
        <end position="239"/>
    </location>
</feature>
<dbReference type="Proteomes" id="UP000815677">
    <property type="component" value="Unassembled WGS sequence"/>
</dbReference>
<evidence type="ECO:0000256" key="6">
    <source>
        <dbReference type="SAM" id="SignalP"/>
    </source>
</evidence>
<reference evidence="7" key="1">
    <citation type="submission" date="2014-09" db="EMBL/GenBank/DDBJ databases">
        <title>Genome sequence of the luminous mushroom Mycena chlorophos for searching fungal bioluminescence genes.</title>
        <authorList>
            <person name="Tanaka Y."/>
            <person name="Kasuga D."/>
            <person name="Oba Y."/>
            <person name="Hase S."/>
            <person name="Sato K."/>
            <person name="Oba Y."/>
            <person name="Sakakibara Y."/>
        </authorList>
    </citation>
    <scope>NUCLEOTIDE SEQUENCE</scope>
</reference>
<evidence type="ECO:0000256" key="5">
    <source>
        <dbReference type="ARBA" id="ARBA00023136"/>
    </source>
</evidence>
<dbReference type="SUPFAM" id="SSF52540">
    <property type="entry name" value="P-loop containing nucleoside triphosphate hydrolases"/>
    <property type="match status" value="1"/>
</dbReference>
<keyword evidence="5" id="KW-0472">Membrane</keyword>
<evidence type="ECO:0000256" key="3">
    <source>
        <dbReference type="ARBA" id="ARBA00022692"/>
    </source>
</evidence>
<dbReference type="Gene3D" id="3.40.50.300">
    <property type="entry name" value="P-loop containing nucleotide triphosphate hydrolases"/>
    <property type="match status" value="1"/>
</dbReference>
<evidence type="ECO:0000256" key="2">
    <source>
        <dbReference type="ARBA" id="ARBA00022448"/>
    </source>
</evidence>
<organism evidence="7 8">
    <name type="scientific">Mycena chlorophos</name>
    <name type="common">Agaric fungus</name>
    <name type="synonym">Agaricus chlorophos</name>
    <dbReference type="NCBI Taxonomy" id="658473"/>
    <lineage>
        <taxon>Eukaryota</taxon>
        <taxon>Fungi</taxon>
        <taxon>Dikarya</taxon>
        <taxon>Basidiomycota</taxon>
        <taxon>Agaricomycotina</taxon>
        <taxon>Agaricomycetes</taxon>
        <taxon>Agaricomycetidae</taxon>
        <taxon>Agaricales</taxon>
        <taxon>Marasmiineae</taxon>
        <taxon>Mycenaceae</taxon>
        <taxon>Mycena</taxon>
    </lineage>
</organism>
<evidence type="ECO:0000256" key="4">
    <source>
        <dbReference type="ARBA" id="ARBA00022989"/>
    </source>
</evidence>
<dbReference type="InterPro" id="IPR050352">
    <property type="entry name" value="ABCG_transporters"/>
</dbReference>
<dbReference type="PANTHER" id="PTHR48041:SF2">
    <property type="entry name" value="ATP-DEPENDENT PERMEASE-RELATED"/>
    <property type="match status" value="1"/>
</dbReference>
<name>A0ABQ0L0N5_MYCCL</name>
<keyword evidence="3" id="KW-0812">Transmembrane</keyword>
<proteinExistence type="predicted"/>
<keyword evidence="2" id="KW-0813">Transport</keyword>
<protein>
    <recommendedName>
        <fullName evidence="9">ABC transporter domain-containing protein</fullName>
    </recommendedName>
</protein>
<feature type="signal peptide" evidence="6">
    <location>
        <begin position="1"/>
        <end position="20"/>
    </location>
</feature>
<dbReference type="InterPro" id="IPR027417">
    <property type="entry name" value="P-loop_NTPase"/>
</dbReference>
<gene>
    <name evidence="7" type="ORF">MCHLO_02177</name>
</gene>
<comment type="subcellular location">
    <subcellularLocation>
        <location evidence="1">Membrane</location>
        <topology evidence="1">Multi-pass membrane protein</topology>
    </subcellularLocation>
</comment>
<evidence type="ECO:0000256" key="1">
    <source>
        <dbReference type="ARBA" id="ARBA00004141"/>
    </source>
</evidence>